<accession>A0A5C5XYR3</accession>
<dbReference type="Gene3D" id="3.30.565.10">
    <property type="entry name" value="Histidine kinase-like ATPase, C-terminal domain"/>
    <property type="match status" value="1"/>
</dbReference>
<dbReference type="SUPFAM" id="SSF55874">
    <property type="entry name" value="ATPase domain of HSP90 chaperone/DNA topoisomerase II/histidine kinase"/>
    <property type="match status" value="1"/>
</dbReference>
<dbReference type="Gene3D" id="1.10.287.130">
    <property type="match status" value="1"/>
</dbReference>
<dbReference type="AlphaFoldDB" id="A0A5C5XYR3"/>
<evidence type="ECO:0000256" key="5">
    <source>
        <dbReference type="SAM" id="MobiDB-lite"/>
    </source>
</evidence>
<protein>
    <recommendedName>
        <fullName evidence="2">histidine kinase</fullName>
        <ecNumber evidence="2">2.7.13.3</ecNumber>
    </recommendedName>
</protein>
<dbReference type="SMART" id="SM00388">
    <property type="entry name" value="HisKA"/>
    <property type="match status" value="1"/>
</dbReference>
<dbReference type="InterPro" id="IPR005467">
    <property type="entry name" value="His_kinase_dom"/>
</dbReference>
<evidence type="ECO:0000313" key="9">
    <source>
        <dbReference type="Proteomes" id="UP000318053"/>
    </source>
</evidence>
<evidence type="ECO:0000256" key="2">
    <source>
        <dbReference type="ARBA" id="ARBA00012438"/>
    </source>
</evidence>
<comment type="catalytic activity">
    <reaction evidence="1">
        <text>ATP + protein L-histidine = ADP + protein N-phospho-L-histidine.</text>
        <dbReference type="EC" id="2.7.13.3"/>
    </reaction>
</comment>
<dbReference type="PROSITE" id="PS50109">
    <property type="entry name" value="HIS_KIN"/>
    <property type="match status" value="1"/>
</dbReference>
<dbReference type="InterPro" id="IPR036097">
    <property type="entry name" value="HisK_dim/P_sf"/>
</dbReference>
<evidence type="ECO:0000313" key="8">
    <source>
        <dbReference type="EMBL" id="TWT67423.1"/>
    </source>
</evidence>
<evidence type="ECO:0000256" key="1">
    <source>
        <dbReference type="ARBA" id="ARBA00000085"/>
    </source>
</evidence>
<feature type="transmembrane region" description="Helical" evidence="6">
    <location>
        <begin position="342"/>
        <end position="364"/>
    </location>
</feature>
<evidence type="ECO:0000259" key="7">
    <source>
        <dbReference type="PROSITE" id="PS50109"/>
    </source>
</evidence>
<proteinExistence type="predicted"/>
<dbReference type="Pfam" id="PF00512">
    <property type="entry name" value="HisKA"/>
    <property type="match status" value="1"/>
</dbReference>
<evidence type="ECO:0000256" key="4">
    <source>
        <dbReference type="SAM" id="Coils"/>
    </source>
</evidence>
<dbReference type="PANTHER" id="PTHR43547:SF2">
    <property type="entry name" value="HYBRID SIGNAL TRANSDUCTION HISTIDINE KINASE C"/>
    <property type="match status" value="1"/>
</dbReference>
<dbReference type="OrthoDB" id="9813151at2"/>
<sequence length="603" mass="66309">MKKPDRTWLVFGLCVAAASAALGWLSLHAIELDARHQRDRAETELARQEAELQERINSSLYRMDLKLLPLVAQQSARLDVSRPPSPLVKLSFFLASNNQVLAPPRSTTMPSAEPSGAVAAVADQTFDFAHLLDRVPPIDTTPPADTGSTSNNYQVPIVDQAVSDIAAVQHQRDDSSLHPSRSSPPSLPATGKLAIQQSRGLDRSVQEFTRRNQLNAGMNYGNSISLSASKGADDQPPSHPSEIGIMQPVWIGQELVLARRVRDQDGLQIQISWLDWQAIQVALRDEVVDLLPDVVLEPVRSESDLNLSAALTTLPIQLSLDKERMLAALDLNEYSEDVHSGLPLALTLAWCGLGVAVLAIAWLLRGVMRLSERRATFASAVTHELRTPLTTFRMYTEMLAENMVPPEKQSHYLSTLKSQADRLSDLVENVLQFARLERQGGKLETETIAIADLMARFSDRLNDRANSAGLQLAVEFPEQVGLTEVNTQVLTVEQILFNLVDNACKHGVPSTSEQIEIVITAHSRCWRIVVRDHGPGVAPHVRGRMFQPFCKSDQEAANSAPGVGLGLALCQRMAASLRGRLYHVADRDGNAFVLELPWKLPPL</sequence>
<feature type="domain" description="Histidine kinase" evidence="7">
    <location>
        <begin position="380"/>
        <end position="600"/>
    </location>
</feature>
<keyword evidence="8" id="KW-0808">Transferase</keyword>
<keyword evidence="6" id="KW-0812">Transmembrane</keyword>
<dbReference type="PRINTS" id="PR00344">
    <property type="entry name" value="BCTRLSENSOR"/>
</dbReference>
<name>A0A5C5XYR3_9BACT</name>
<comment type="caution">
    <text evidence="8">The sequence shown here is derived from an EMBL/GenBank/DDBJ whole genome shotgun (WGS) entry which is preliminary data.</text>
</comment>
<keyword evidence="9" id="KW-1185">Reference proteome</keyword>
<keyword evidence="3" id="KW-0597">Phosphoprotein</keyword>
<dbReference type="EC" id="2.7.13.3" evidence="2"/>
<dbReference type="Pfam" id="PF02518">
    <property type="entry name" value="HATPase_c"/>
    <property type="match status" value="1"/>
</dbReference>
<reference evidence="8 9" key="1">
    <citation type="submission" date="2019-02" db="EMBL/GenBank/DDBJ databases">
        <title>Deep-cultivation of Planctomycetes and their phenomic and genomic characterization uncovers novel biology.</title>
        <authorList>
            <person name="Wiegand S."/>
            <person name="Jogler M."/>
            <person name="Boedeker C."/>
            <person name="Pinto D."/>
            <person name="Vollmers J."/>
            <person name="Rivas-Marin E."/>
            <person name="Kohn T."/>
            <person name="Peeters S.H."/>
            <person name="Heuer A."/>
            <person name="Rast P."/>
            <person name="Oberbeckmann S."/>
            <person name="Bunk B."/>
            <person name="Jeske O."/>
            <person name="Meyerdierks A."/>
            <person name="Storesund J.E."/>
            <person name="Kallscheuer N."/>
            <person name="Luecker S."/>
            <person name="Lage O.M."/>
            <person name="Pohl T."/>
            <person name="Merkel B.J."/>
            <person name="Hornburger P."/>
            <person name="Mueller R.-W."/>
            <person name="Bruemmer F."/>
            <person name="Labrenz M."/>
            <person name="Spormann A.M."/>
            <person name="Op Den Camp H."/>
            <person name="Overmann J."/>
            <person name="Amann R."/>
            <person name="Jetten M.S.M."/>
            <person name="Mascher T."/>
            <person name="Medema M.H."/>
            <person name="Devos D.P."/>
            <person name="Kaster A.-K."/>
            <person name="Ovreas L."/>
            <person name="Rohde M."/>
            <person name="Galperin M.Y."/>
            <person name="Jogler C."/>
        </authorList>
    </citation>
    <scope>NUCLEOTIDE SEQUENCE [LARGE SCALE GENOMIC DNA]</scope>
    <source>
        <strain evidence="8 9">CA85</strain>
    </source>
</reference>
<dbReference type="RefSeq" id="WP_146391298.1">
    <property type="nucleotide sequence ID" value="NZ_SJPK01000004.1"/>
</dbReference>
<dbReference type="PANTHER" id="PTHR43547">
    <property type="entry name" value="TWO-COMPONENT HISTIDINE KINASE"/>
    <property type="match status" value="1"/>
</dbReference>
<feature type="region of interest" description="Disordered" evidence="5">
    <location>
        <begin position="168"/>
        <end position="190"/>
    </location>
</feature>
<organism evidence="8 9">
    <name type="scientific">Allorhodopirellula solitaria</name>
    <dbReference type="NCBI Taxonomy" id="2527987"/>
    <lineage>
        <taxon>Bacteria</taxon>
        <taxon>Pseudomonadati</taxon>
        <taxon>Planctomycetota</taxon>
        <taxon>Planctomycetia</taxon>
        <taxon>Pirellulales</taxon>
        <taxon>Pirellulaceae</taxon>
        <taxon>Allorhodopirellula</taxon>
    </lineage>
</organism>
<evidence type="ECO:0000256" key="6">
    <source>
        <dbReference type="SAM" id="Phobius"/>
    </source>
</evidence>
<dbReference type="InterPro" id="IPR004358">
    <property type="entry name" value="Sig_transdc_His_kin-like_C"/>
</dbReference>
<dbReference type="SMART" id="SM00387">
    <property type="entry name" value="HATPase_c"/>
    <property type="match status" value="1"/>
</dbReference>
<keyword evidence="4" id="KW-0175">Coiled coil</keyword>
<dbReference type="GO" id="GO:0000155">
    <property type="term" value="F:phosphorelay sensor kinase activity"/>
    <property type="evidence" value="ECO:0007669"/>
    <property type="project" value="InterPro"/>
</dbReference>
<keyword evidence="6" id="KW-1133">Transmembrane helix</keyword>
<dbReference type="CDD" id="cd00082">
    <property type="entry name" value="HisKA"/>
    <property type="match status" value="1"/>
</dbReference>
<evidence type="ECO:0000256" key="3">
    <source>
        <dbReference type="ARBA" id="ARBA00022553"/>
    </source>
</evidence>
<dbReference type="Proteomes" id="UP000318053">
    <property type="component" value="Unassembled WGS sequence"/>
</dbReference>
<gene>
    <name evidence="8" type="primary">phoR</name>
    <name evidence="8" type="ORF">CA85_22740</name>
</gene>
<dbReference type="SUPFAM" id="SSF47384">
    <property type="entry name" value="Homodimeric domain of signal transducing histidine kinase"/>
    <property type="match status" value="1"/>
</dbReference>
<keyword evidence="6" id="KW-0472">Membrane</keyword>
<dbReference type="InterPro" id="IPR003594">
    <property type="entry name" value="HATPase_dom"/>
</dbReference>
<feature type="coiled-coil region" evidence="4">
    <location>
        <begin position="31"/>
        <end position="58"/>
    </location>
</feature>
<dbReference type="InterPro" id="IPR036890">
    <property type="entry name" value="HATPase_C_sf"/>
</dbReference>
<dbReference type="EMBL" id="SJPK01000004">
    <property type="protein sequence ID" value="TWT67423.1"/>
    <property type="molecule type" value="Genomic_DNA"/>
</dbReference>
<dbReference type="InterPro" id="IPR003661">
    <property type="entry name" value="HisK_dim/P_dom"/>
</dbReference>